<dbReference type="InterPro" id="IPR035965">
    <property type="entry name" value="PAS-like_dom_sf"/>
</dbReference>
<dbReference type="InterPro" id="IPR029787">
    <property type="entry name" value="Nucleotide_cyclase"/>
</dbReference>
<dbReference type="Gene3D" id="3.30.70.270">
    <property type="match status" value="1"/>
</dbReference>
<dbReference type="SMART" id="SM00086">
    <property type="entry name" value="PAC"/>
    <property type="match status" value="1"/>
</dbReference>
<dbReference type="SUPFAM" id="SSF55073">
    <property type="entry name" value="Nucleotide cyclase"/>
    <property type="match status" value="1"/>
</dbReference>
<dbReference type="EMBL" id="NFZW01000025">
    <property type="protein sequence ID" value="RFA32823.1"/>
    <property type="molecule type" value="Genomic_DNA"/>
</dbReference>
<dbReference type="GO" id="GO:0052621">
    <property type="term" value="F:diguanylate cyclase activity"/>
    <property type="evidence" value="ECO:0007669"/>
    <property type="project" value="UniProtKB-EC"/>
</dbReference>
<evidence type="ECO:0000256" key="4">
    <source>
        <dbReference type="SAM" id="Phobius"/>
    </source>
</evidence>
<gene>
    <name evidence="7" type="ORF">CAL65_18650</name>
</gene>
<feature type="transmembrane region" description="Helical" evidence="4">
    <location>
        <begin position="127"/>
        <end position="145"/>
    </location>
</feature>
<dbReference type="AlphaFoldDB" id="A0A3E0WKT8"/>
<dbReference type="SMART" id="SM00267">
    <property type="entry name" value="GGDEF"/>
    <property type="match status" value="1"/>
</dbReference>
<dbReference type="InterPro" id="IPR001610">
    <property type="entry name" value="PAC"/>
</dbReference>
<feature type="transmembrane region" description="Helical" evidence="4">
    <location>
        <begin position="157"/>
        <end position="181"/>
    </location>
</feature>
<dbReference type="PROSITE" id="PS50113">
    <property type="entry name" value="PAC"/>
    <property type="match status" value="1"/>
</dbReference>
<dbReference type="CDD" id="cd01949">
    <property type="entry name" value="GGDEF"/>
    <property type="match status" value="1"/>
</dbReference>
<organism evidence="7 8">
    <name type="scientific">Alkalilimnicola ehrlichii</name>
    <dbReference type="NCBI Taxonomy" id="351052"/>
    <lineage>
        <taxon>Bacteria</taxon>
        <taxon>Pseudomonadati</taxon>
        <taxon>Pseudomonadota</taxon>
        <taxon>Gammaproteobacteria</taxon>
        <taxon>Chromatiales</taxon>
        <taxon>Ectothiorhodospiraceae</taxon>
        <taxon>Alkalilimnicola</taxon>
    </lineage>
</organism>
<reference evidence="8" key="1">
    <citation type="submission" date="2017-05" db="EMBL/GenBank/DDBJ databases">
        <authorList>
            <person name="Sharma S."/>
            <person name="Sidhu C."/>
            <person name="Pinnaka A.K."/>
        </authorList>
    </citation>
    <scope>NUCLEOTIDE SEQUENCE [LARGE SCALE GENOMIC DNA]</scope>
    <source>
        <strain evidence="8">AK93</strain>
    </source>
</reference>
<dbReference type="PANTHER" id="PTHR45138">
    <property type="entry name" value="REGULATORY COMPONENTS OF SENSORY TRANSDUCTION SYSTEM"/>
    <property type="match status" value="1"/>
</dbReference>
<dbReference type="GO" id="GO:0005886">
    <property type="term" value="C:plasma membrane"/>
    <property type="evidence" value="ECO:0007669"/>
    <property type="project" value="TreeGrafter"/>
</dbReference>
<comment type="cofactor">
    <cofactor evidence="1">
        <name>Mg(2+)</name>
        <dbReference type="ChEBI" id="CHEBI:18420"/>
    </cofactor>
</comment>
<dbReference type="GO" id="GO:0043709">
    <property type="term" value="P:cell adhesion involved in single-species biofilm formation"/>
    <property type="evidence" value="ECO:0007669"/>
    <property type="project" value="TreeGrafter"/>
</dbReference>
<protein>
    <recommendedName>
        <fullName evidence="2">diguanylate cyclase</fullName>
        <ecNumber evidence="2">2.7.7.65</ecNumber>
    </recommendedName>
</protein>
<dbReference type="FunFam" id="3.30.70.270:FF:000001">
    <property type="entry name" value="Diguanylate cyclase domain protein"/>
    <property type="match status" value="1"/>
</dbReference>
<comment type="caution">
    <text evidence="7">The sequence shown here is derived from an EMBL/GenBank/DDBJ whole genome shotgun (WGS) entry which is preliminary data.</text>
</comment>
<name>A0A3E0WKT8_9GAMM</name>
<dbReference type="Proteomes" id="UP000256763">
    <property type="component" value="Unassembled WGS sequence"/>
</dbReference>
<sequence length="494" mass="55178">MGKLGTFFRAIHQQPLGTFEHAYATAFFYGSIVAVVVHGGFIPLFLWLNVPGLALFNVFSVGIWLLVIRWHLRGCFSAGMTLAAIEVMAHAIAAVYFLGLFSGFHYFALALPFVIFIVPGWGMRRKFAVLVLAGVAYTALVILGYNRQAVDIPYQDWIHFINAIAIFAIVGVIAFLHTSVVNRREQELRDKSEAARLNEARLRLALKGGGLVGFDWELLTRRIRLTDTHLFPGGLFSDTTDIPIRRLLRVIDPKEYAAALDFVDRVQAGQVESFNREFHIYPEDGECIWMEMQGAVAERDRHGDPLRICGTFRDVTEQRLNDARLKRLTDELKYQALHDSLTGVLNRGAILKALDKELARCERENEQLSVVLLDIDNFKSINDSHGHLVGDEILIGVVERLLSVLRPYDHFGRYGGEEFLIIAPSREAIRELPERLRHVVASRPFETSIGALAVTLSAGVAFSSAHPTRDALIAAADNALYEAKCGGRNQVVVV</sequence>
<dbReference type="InterPro" id="IPR050469">
    <property type="entry name" value="Diguanylate_Cyclase"/>
</dbReference>
<dbReference type="GO" id="GO:1902201">
    <property type="term" value="P:negative regulation of bacterial-type flagellum-dependent cell motility"/>
    <property type="evidence" value="ECO:0007669"/>
    <property type="project" value="TreeGrafter"/>
</dbReference>
<dbReference type="SUPFAM" id="SSF55785">
    <property type="entry name" value="PYP-like sensor domain (PAS domain)"/>
    <property type="match status" value="1"/>
</dbReference>
<accession>A0A3E0WKT8</accession>
<evidence type="ECO:0000256" key="3">
    <source>
        <dbReference type="ARBA" id="ARBA00034247"/>
    </source>
</evidence>
<evidence type="ECO:0000256" key="2">
    <source>
        <dbReference type="ARBA" id="ARBA00012528"/>
    </source>
</evidence>
<evidence type="ECO:0000259" key="6">
    <source>
        <dbReference type="PROSITE" id="PS50887"/>
    </source>
</evidence>
<evidence type="ECO:0000256" key="1">
    <source>
        <dbReference type="ARBA" id="ARBA00001946"/>
    </source>
</evidence>
<dbReference type="RefSeq" id="WP_116348371.1">
    <property type="nucleotide sequence ID" value="NZ_NFZV01000026.1"/>
</dbReference>
<dbReference type="PANTHER" id="PTHR45138:SF9">
    <property type="entry name" value="DIGUANYLATE CYCLASE DGCM-RELATED"/>
    <property type="match status" value="1"/>
</dbReference>
<dbReference type="InterPro" id="IPR000700">
    <property type="entry name" value="PAS-assoc_C"/>
</dbReference>
<feature type="transmembrane region" description="Helical" evidence="4">
    <location>
        <begin position="21"/>
        <end position="48"/>
    </location>
</feature>
<dbReference type="PROSITE" id="PS50887">
    <property type="entry name" value="GGDEF"/>
    <property type="match status" value="1"/>
</dbReference>
<keyword evidence="8" id="KW-1185">Reference proteome</keyword>
<evidence type="ECO:0000313" key="7">
    <source>
        <dbReference type="EMBL" id="RFA32823.1"/>
    </source>
</evidence>
<feature type="transmembrane region" description="Helical" evidence="4">
    <location>
        <begin position="79"/>
        <end position="98"/>
    </location>
</feature>
<proteinExistence type="predicted"/>
<dbReference type="InterPro" id="IPR000160">
    <property type="entry name" value="GGDEF_dom"/>
</dbReference>
<dbReference type="EC" id="2.7.7.65" evidence="2"/>
<feature type="domain" description="GGDEF" evidence="6">
    <location>
        <begin position="366"/>
        <end position="494"/>
    </location>
</feature>
<feature type="domain" description="PAC" evidence="5">
    <location>
        <begin position="274"/>
        <end position="327"/>
    </location>
</feature>
<evidence type="ECO:0000259" key="5">
    <source>
        <dbReference type="PROSITE" id="PS50113"/>
    </source>
</evidence>
<dbReference type="NCBIfam" id="TIGR00254">
    <property type="entry name" value="GGDEF"/>
    <property type="match status" value="1"/>
</dbReference>
<keyword evidence="4" id="KW-0812">Transmembrane</keyword>
<keyword evidence="4" id="KW-0472">Membrane</keyword>
<feature type="transmembrane region" description="Helical" evidence="4">
    <location>
        <begin position="54"/>
        <end position="72"/>
    </location>
</feature>
<keyword evidence="4" id="KW-1133">Transmembrane helix</keyword>
<feature type="transmembrane region" description="Helical" evidence="4">
    <location>
        <begin position="104"/>
        <end position="122"/>
    </location>
</feature>
<dbReference type="Pfam" id="PF00990">
    <property type="entry name" value="GGDEF"/>
    <property type="match status" value="1"/>
</dbReference>
<dbReference type="OrthoDB" id="9812260at2"/>
<dbReference type="Gene3D" id="3.30.450.20">
    <property type="entry name" value="PAS domain"/>
    <property type="match status" value="1"/>
</dbReference>
<comment type="catalytic activity">
    <reaction evidence="3">
        <text>2 GTP = 3',3'-c-di-GMP + 2 diphosphate</text>
        <dbReference type="Rhea" id="RHEA:24898"/>
        <dbReference type="ChEBI" id="CHEBI:33019"/>
        <dbReference type="ChEBI" id="CHEBI:37565"/>
        <dbReference type="ChEBI" id="CHEBI:58805"/>
        <dbReference type="EC" id="2.7.7.65"/>
    </reaction>
</comment>
<dbReference type="InterPro" id="IPR043128">
    <property type="entry name" value="Rev_trsase/Diguanyl_cyclase"/>
</dbReference>
<evidence type="ECO:0000313" key="8">
    <source>
        <dbReference type="Proteomes" id="UP000256763"/>
    </source>
</evidence>